<protein>
    <submittedName>
        <fullName evidence="2">Uncharacterized protein</fullName>
    </submittedName>
</protein>
<organism evidence="2 3">
    <name type="scientific">Geranomyces variabilis</name>
    <dbReference type="NCBI Taxonomy" id="109894"/>
    <lineage>
        <taxon>Eukaryota</taxon>
        <taxon>Fungi</taxon>
        <taxon>Fungi incertae sedis</taxon>
        <taxon>Chytridiomycota</taxon>
        <taxon>Chytridiomycota incertae sedis</taxon>
        <taxon>Chytridiomycetes</taxon>
        <taxon>Spizellomycetales</taxon>
        <taxon>Powellomycetaceae</taxon>
        <taxon>Geranomyces</taxon>
    </lineage>
</organism>
<keyword evidence="3" id="KW-1185">Reference proteome</keyword>
<name>A0AAD5TCR7_9FUNG</name>
<sequence length="226" mass="25153">MSDDALVLKWGQSEDLVARICKHRNNYGLIRGVALNLVKFILIDKLWCSECETTIAHFFSDAGWCLESSCLEVLQSGTPRAPKRKEIAVVPRAVLKEIALFYEGQQAKFGGENQRLTKDLADLKNRLCLPALGHTIATRWILRAMETCCEIENAPTNVTERTNDVMRFAILPSVSLRYGDGAWPADRDDKKRKLSGSRELGVGANAGDAPSMQKIESDWISCVKAI</sequence>
<feature type="region of interest" description="Disordered" evidence="1">
    <location>
        <begin position="186"/>
        <end position="207"/>
    </location>
</feature>
<evidence type="ECO:0000313" key="3">
    <source>
        <dbReference type="Proteomes" id="UP001212152"/>
    </source>
</evidence>
<dbReference type="Proteomes" id="UP001212152">
    <property type="component" value="Unassembled WGS sequence"/>
</dbReference>
<evidence type="ECO:0000256" key="1">
    <source>
        <dbReference type="SAM" id="MobiDB-lite"/>
    </source>
</evidence>
<gene>
    <name evidence="2" type="ORF">HDU87_000556</name>
</gene>
<evidence type="ECO:0000313" key="2">
    <source>
        <dbReference type="EMBL" id="KAJ3169722.1"/>
    </source>
</evidence>
<dbReference type="AlphaFoldDB" id="A0AAD5TCR7"/>
<accession>A0AAD5TCR7</accession>
<dbReference type="EMBL" id="JADGJQ010000104">
    <property type="protein sequence ID" value="KAJ3169722.1"/>
    <property type="molecule type" value="Genomic_DNA"/>
</dbReference>
<proteinExistence type="predicted"/>
<reference evidence="2" key="1">
    <citation type="submission" date="2020-05" db="EMBL/GenBank/DDBJ databases">
        <title>Phylogenomic resolution of chytrid fungi.</title>
        <authorList>
            <person name="Stajich J.E."/>
            <person name="Amses K."/>
            <person name="Simmons R."/>
            <person name="Seto K."/>
            <person name="Myers J."/>
            <person name="Bonds A."/>
            <person name="Quandt C.A."/>
            <person name="Barry K."/>
            <person name="Liu P."/>
            <person name="Grigoriev I."/>
            <person name="Longcore J.E."/>
            <person name="James T.Y."/>
        </authorList>
    </citation>
    <scope>NUCLEOTIDE SEQUENCE</scope>
    <source>
        <strain evidence="2">JEL0379</strain>
    </source>
</reference>
<comment type="caution">
    <text evidence="2">The sequence shown here is derived from an EMBL/GenBank/DDBJ whole genome shotgun (WGS) entry which is preliminary data.</text>
</comment>